<evidence type="ECO:0000259" key="1">
    <source>
        <dbReference type="PROSITE" id="PS50144"/>
    </source>
</evidence>
<dbReference type="CDD" id="cd00121">
    <property type="entry name" value="MATH"/>
    <property type="match status" value="2"/>
</dbReference>
<proteinExistence type="predicted"/>
<reference evidence="2" key="1">
    <citation type="submission" date="2023-10" db="EMBL/GenBank/DDBJ databases">
        <title>Chromosome-level genome of the transformable northern wattle, Acacia crassicarpa.</title>
        <authorList>
            <person name="Massaro I."/>
            <person name="Sinha N.R."/>
            <person name="Poethig S."/>
            <person name="Leichty A.R."/>
        </authorList>
    </citation>
    <scope>NUCLEOTIDE SEQUENCE</scope>
    <source>
        <strain evidence="2">Acra3RX</strain>
        <tissue evidence="2">Leaf</tissue>
    </source>
</reference>
<dbReference type="Proteomes" id="UP001293593">
    <property type="component" value="Unassembled WGS sequence"/>
</dbReference>
<name>A0AAE1JBV4_9FABA</name>
<dbReference type="EMBL" id="JAWXYG010000008">
    <property type="protein sequence ID" value="KAK4265229.1"/>
    <property type="molecule type" value="Genomic_DNA"/>
</dbReference>
<dbReference type="InterPro" id="IPR002083">
    <property type="entry name" value="MATH/TRAF_dom"/>
</dbReference>
<dbReference type="SUPFAM" id="SSF49599">
    <property type="entry name" value="TRAF domain-like"/>
    <property type="match status" value="2"/>
</dbReference>
<evidence type="ECO:0000313" key="2">
    <source>
        <dbReference type="EMBL" id="KAK4265229.1"/>
    </source>
</evidence>
<keyword evidence="3" id="KW-1185">Reference proteome</keyword>
<dbReference type="PANTHER" id="PTHR46162:SF9">
    <property type="entry name" value="MATH DOMAIN-CONTAINING PROTEIN"/>
    <property type="match status" value="1"/>
</dbReference>
<dbReference type="InterPro" id="IPR008974">
    <property type="entry name" value="TRAF-like"/>
</dbReference>
<dbReference type="PROSITE" id="PS50144">
    <property type="entry name" value="MATH"/>
    <property type="match status" value="2"/>
</dbReference>
<comment type="caution">
    <text evidence="2">The sequence shown here is derived from an EMBL/GenBank/DDBJ whole genome shotgun (WGS) entry which is preliminary data.</text>
</comment>
<organism evidence="2 3">
    <name type="scientific">Acacia crassicarpa</name>
    <name type="common">northern wattle</name>
    <dbReference type="NCBI Taxonomy" id="499986"/>
    <lineage>
        <taxon>Eukaryota</taxon>
        <taxon>Viridiplantae</taxon>
        <taxon>Streptophyta</taxon>
        <taxon>Embryophyta</taxon>
        <taxon>Tracheophyta</taxon>
        <taxon>Spermatophyta</taxon>
        <taxon>Magnoliopsida</taxon>
        <taxon>eudicotyledons</taxon>
        <taxon>Gunneridae</taxon>
        <taxon>Pentapetalae</taxon>
        <taxon>rosids</taxon>
        <taxon>fabids</taxon>
        <taxon>Fabales</taxon>
        <taxon>Fabaceae</taxon>
        <taxon>Caesalpinioideae</taxon>
        <taxon>mimosoid clade</taxon>
        <taxon>Acacieae</taxon>
        <taxon>Acacia</taxon>
    </lineage>
</organism>
<dbReference type="Pfam" id="PF22486">
    <property type="entry name" value="MATH_2"/>
    <property type="match status" value="2"/>
</dbReference>
<dbReference type="AlphaFoldDB" id="A0AAE1JBV4"/>
<feature type="domain" description="MATH" evidence="1">
    <location>
        <begin position="21"/>
        <end position="156"/>
    </location>
</feature>
<dbReference type="PANTHER" id="PTHR46162">
    <property type="entry name" value="TRAF-LIKE FAMILY PROTEIN"/>
    <property type="match status" value="1"/>
</dbReference>
<feature type="domain" description="MATH" evidence="1">
    <location>
        <begin position="176"/>
        <end position="303"/>
    </location>
</feature>
<gene>
    <name evidence="2" type="ORF">QN277_026309</name>
</gene>
<dbReference type="SMART" id="SM00061">
    <property type="entry name" value="MATH"/>
    <property type="match status" value="2"/>
</dbReference>
<accession>A0AAE1JBV4</accession>
<dbReference type="Gene3D" id="2.60.210.10">
    <property type="entry name" value="Apoptosis, Tumor Necrosis Factor Receptor Associated Protein 2, Chain A"/>
    <property type="match status" value="2"/>
</dbReference>
<evidence type="ECO:0000313" key="3">
    <source>
        <dbReference type="Proteomes" id="UP001293593"/>
    </source>
</evidence>
<protein>
    <recommendedName>
        <fullName evidence="1">MATH domain-containing protein</fullName>
    </recommendedName>
</protein>
<sequence>MNSGTLIPLSVRPMKGRKVPPCHFLFKIESFSSLSKASVENYTSEEFEAGGYQWTLSIYPTGNKKKDGQDHISAYLNLMVSSSSSFPVGWEVNAIVNLFVYDFLRDEYFSYQDASTMHFHKLQTEWGISKFMDLVSFNDPSNGFLIEDACVFGAEIFVIKPPSNQKYLSMIHEPPLLYYRWKFDYFSGRLYSDKYVSDRFLAGNYGWYLDFYPNGHVEGKGNSVSLFLTVDISSIPSNTKLYVQCILRVKDQIKGQHAETKFYHHFSSLHPTWGSTKLLPLATINDPTKGFLEADSCILETEFKVLGLVKAL</sequence>